<dbReference type="PANTHER" id="PTHR42929:SF1">
    <property type="entry name" value="INNER MEMBRANE ABC TRANSPORTER PERMEASE PROTEIN YDCU-RELATED"/>
    <property type="match status" value="1"/>
</dbReference>
<evidence type="ECO:0000256" key="4">
    <source>
        <dbReference type="ARBA" id="ARBA00022475"/>
    </source>
</evidence>
<accession>A0A170PGV7</accession>
<feature type="transmembrane region" description="Helical" evidence="8">
    <location>
        <begin position="219"/>
        <end position="239"/>
    </location>
</feature>
<dbReference type="GO" id="GO:0055085">
    <property type="term" value="P:transmembrane transport"/>
    <property type="evidence" value="ECO:0007669"/>
    <property type="project" value="InterPro"/>
</dbReference>
<dbReference type="PANTHER" id="PTHR42929">
    <property type="entry name" value="INNER MEMBRANE ABC TRANSPORTER PERMEASE PROTEIN YDCU-RELATED-RELATED"/>
    <property type="match status" value="1"/>
</dbReference>
<dbReference type="PROSITE" id="PS50928">
    <property type="entry name" value="ABC_TM1"/>
    <property type="match status" value="1"/>
</dbReference>
<dbReference type="SUPFAM" id="SSF161098">
    <property type="entry name" value="MetI-like"/>
    <property type="match status" value="1"/>
</dbReference>
<evidence type="ECO:0000256" key="6">
    <source>
        <dbReference type="ARBA" id="ARBA00022989"/>
    </source>
</evidence>
<evidence type="ECO:0000256" key="7">
    <source>
        <dbReference type="ARBA" id="ARBA00023136"/>
    </source>
</evidence>
<comment type="similarity">
    <text evidence="2">Belongs to the binding-protein-dependent transport system permease family. CysTW subfamily.</text>
</comment>
<proteinExistence type="inferred from homology"/>
<dbReference type="RefSeq" id="WP_197699746.1">
    <property type="nucleotide sequence ID" value="NZ_LN890655.1"/>
</dbReference>
<keyword evidence="4" id="KW-1003">Cell membrane</keyword>
<keyword evidence="11" id="KW-1185">Reference proteome</keyword>
<dbReference type="EMBL" id="LN890655">
    <property type="protein sequence ID" value="CUS03963.2"/>
    <property type="molecule type" value="Genomic_DNA"/>
</dbReference>
<keyword evidence="7 8" id="KW-0472">Membrane</keyword>
<evidence type="ECO:0000256" key="5">
    <source>
        <dbReference type="ARBA" id="ARBA00022692"/>
    </source>
</evidence>
<dbReference type="AlphaFoldDB" id="A0A170PGV7"/>
<feature type="domain" description="ABC transmembrane type-1" evidence="9">
    <location>
        <begin position="215"/>
        <end position="440"/>
    </location>
</feature>
<organism evidence="10 11">
    <name type="scientific">Candidatus Promineifilum breve</name>
    <dbReference type="NCBI Taxonomy" id="1806508"/>
    <lineage>
        <taxon>Bacteria</taxon>
        <taxon>Bacillati</taxon>
        <taxon>Chloroflexota</taxon>
        <taxon>Ardenticatenia</taxon>
        <taxon>Candidatus Promineifilales</taxon>
        <taxon>Candidatus Promineifilaceae</taxon>
        <taxon>Candidatus Promineifilum</taxon>
    </lineage>
</organism>
<evidence type="ECO:0000256" key="2">
    <source>
        <dbReference type="ARBA" id="ARBA00007069"/>
    </source>
</evidence>
<dbReference type="Gene3D" id="1.10.3720.10">
    <property type="entry name" value="MetI-like"/>
    <property type="match status" value="1"/>
</dbReference>
<sequence>MAATTDTGLKPPTPSPIPLTRGGDPFHQAAAVVFLGQALLWLALLFRWATFSVIAWQPLAVELALAQWPSFAAYVLFGGLLALNLAAGLGLLRGAGWARPVGLAAAVIALVAAVGYYALGREFYGTVLLAGLGGLALLLLTRRTAWSMAFPSAYWLLIFFLIPVAIVFFVSLGERTRLGTVTYPDFDLGNLGAYFDDYARIFSRIDGEFIYLRIFGRSLWLALLNTVICLLFAYPFAYWIARQPAHRRNMLIFLVMIPFWTNFLVRTYAWMLILRDSGLINNFWSITLHEQAVRLAEVSPLFEGLAAATSHKLPLLYNFPSVLLGLFYGYLPFMVLPLYTNLEKVNWSLLEAASDLYAGRWQSFRRVLLPLTLPGIIAGSIIVFIPSLGAYVTPDLMGGARVALLGNLLQQQFMTVRDWPFGSAISFIMMAVMLAATLVYFRVSAESERSAEMTVGRDK</sequence>
<comment type="subcellular location">
    <subcellularLocation>
        <location evidence="1 8">Cell membrane</location>
        <topology evidence="1 8">Multi-pass membrane protein</topology>
    </subcellularLocation>
</comment>
<dbReference type="Pfam" id="PF00528">
    <property type="entry name" value="BPD_transp_1"/>
    <property type="match status" value="1"/>
</dbReference>
<feature type="transmembrane region" description="Helical" evidence="8">
    <location>
        <begin position="367"/>
        <end position="392"/>
    </location>
</feature>
<dbReference type="GO" id="GO:0005886">
    <property type="term" value="C:plasma membrane"/>
    <property type="evidence" value="ECO:0007669"/>
    <property type="project" value="UniProtKB-SubCell"/>
</dbReference>
<evidence type="ECO:0000256" key="8">
    <source>
        <dbReference type="RuleBase" id="RU363032"/>
    </source>
</evidence>
<reference evidence="10" key="1">
    <citation type="submission" date="2016-01" db="EMBL/GenBank/DDBJ databases">
        <authorList>
            <person name="Mcilroy J.S."/>
            <person name="Karst M S."/>
            <person name="Albertsen M."/>
        </authorList>
    </citation>
    <scope>NUCLEOTIDE SEQUENCE</scope>
    <source>
        <strain evidence="10">Cfx-K</strain>
    </source>
</reference>
<evidence type="ECO:0000256" key="3">
    <source>
        <dbReference type="ARBA" id="ARBA00022448"/>
    </source>
</evidence>
<evidence type="ECO:0000259" key="9">
    <source>
        <dbReference type="PROSITE" id="PS50928"/>
    </source>
</evidence>
<feature type="transmembrane region" description="Helical" evidence="8">
    <location>
        <begin position="419"/>
        <end position="441"/>
    </location>
</feature>
<dbReference type="Proteomes" id="UP000215027">
    <property type="component" value="Chromosome I"/>
</dbReference>
<feature type="transmembrane region" description="Helical" evidence="8">
    <location>
        <begin position="71"/>
        <end position="92"/>
    </location>
</feature>
<evidence type="ECO:0000256" key="1">
    <source>
        <dbReference type="ARBA" id="ARBA00004651"/>
    </source>
</evidence>
<feature type="transmembrane region" description="Helical" evidence="8">
    <location>
        <begin position="123"/>
        <end position="141"/>
    </location>
</feature>
<dbReference type="InterPro" id="IPR035906">
    <property type="entry name" value="MetI-like_sf"/>
</dbReference>
<keyword evidence="6 8" id="KW-1133">Transmembrane helix</keyword>
<dbReference type="KEGG" id="pbf:CFX0092_A2085"/>
<evidence type="ECO:0000313" key="11">
    <source>
        <dbReference type="Proteomes" id="UP000215027"/>
    </source>
</evidence>
<feature type="transmembrane region" description="Helical" evidence="8">
    <location>
        <begin position="251"/>
        <end position="273"/>
    </location>
</feature>
<dbReference type="InterPro" id="IPR000515">
    <property type="entry name" value="MetI-like"/>
</dbReference>
<feature type="transmembrane region" description="Helical" evidence="8">
    <location>
        <begin position="97"/>
        <end position="117"/>
    </location>
</feature>
<gene>
    <name evidence="10" type="ORF">CFX0092_A2085</name>
</gene>
<feature type="transmembrane region" description="Helical" evidence="8">
    <location>
        <begin position="29"/>
        <end position="51"/>
    </location>
</feature>
<keyword evidence="5 8" id="KW-0812">Transmembrane</keyword>
<feature type="transmembrane region" description="Helical" evidence="8">
    <location>
        <begin position="319"/>
        <end position="339"/>
    </location>
</feature>
<protein>
    <submittedName>
        <fullName evidence="10">Spermidine/putrescine transport system permease protein potB (Modular protein)</fullName>
    </submittedName>
</protein>
<feature type="transmembrane region" description="Helical" evidence="8">
    <location>
        <begin position="153"/>
        <end position="172"/>
    </location>
</feature>
<dbReference type="CDD" id="cd06261">
    <property type="entry name" value="TM_PBP2"/>
    <property type="match status" value="1"/>
</dbReference>
<keyword evidence="3 8" id="KW-0813">Transport</keyword>
<evidence type="ECO:0000313" key="10">
    <source>
        <dbReference type="EMBL" id="CUS03963.2"/>
    </source>
</evidence>
<name>A0A170PGV7_9CHLR</name>